<accession>A0A6P8XNF5</accession>
<dbReference type="PANTHER" id="PTHR46118">
    <property type="entry name" value="PROTEIN ABHD11"/>
    <property type="match status" value="1"/>
</dbReference>
<comment type="catalytic activity">
    <reaction evidence="6">
        <text>a 1,3-diacyl-sn-glycerol + H2O = a 1-acyl-sn-glycerol + a fatty acid + H(+)</text>
        <dbReference type="Rhea" id="RHEA:38503"/>
        <dbReference type="ChEBI" id="CHEBI:15377"/>
        <dbReference type="ChEBI" id="CHEBI:15378"/>
        <dbReference type="ChEBI" id="CHEBI:28868"/>
        <dbReference type="ChEBI" id="CHEBI:64683"/>
        <dbReference type="ChEBI" id="CHEBI:77272"/>
    </reaction>
</comment>
<protein>
    <recommendedName>
        <fullName evidence="7">sn-1-specific diacylglycerol lipase ABHD11</fullName>
        <ecNumber evidence="3">3.1.1.116</ecNumber>
    </recommendedName>
    <alternativeName>
        <fullName evidence="4">Alpha/beta hydrolase domain-containing protein 11</fullName>
    </alternativeName>
</protein>
<evidence type="ECO:0000256" key="1">
    <source>
        <dbReference type="ARBA" id="ARBA00008645"/>
    </source>
</evidence>
<proteinExistence type="inferred from homology"/>
<evidence type="ECO:0000256" key="9">
    <source>
        <dbReference type="ARBA" id="ARBA00048504"/>
    </source>
</evidence>
<evidence type="ECO:0000256" key="11">
    <source>
        <dbReference type="ARBA" id="ARBA00048919"/>
    </source>
</evidence>
<evidence type="ECO:0000256" key="3">
    <source>
        <dbReference type="ARBA" id="ARBA00026104"/>
    </source>
</evidence>
<evidence type="ECO:0000256" key="2">
    <source>
        <dbReference type="ARBA" id="ARBA00022801"/>
    </source>
</evidence>
<reference evidence="14" key="1">
    <citation type="submission" date="2025-08" db="UniProtKB">
        <authorList>
            <consortium name="RefSeq"/>
        </authorList>
    </citation>
    <scope>IDENTIFICATION</scope>
    <source>
        <strain evidence="14">15112-1751.03</strain>
        <tissue evidence="14">Whole Adult</tissue>
    </source>
</reference>
<dbReference type="Pfam" id="PF00561">
    <property type="entry name" value="Abhydrolase_1"/>
    <property type="match status" value="1"/>
</dbReference>
<evidence type="ECO:0000256" key="8">
    <source>
        <dbReference type="ARBA" id="ARBA00048283"/>
    </source>
</evidence>
<dbReference type="GeneID" id="117577222"/>
<comment type="similarity">
    <text evidence="1">Belongs to the AB hydrolase superfamily.</text>
</comment>
<comment type="catalytic activity">
    <reaction evidence="9">
        <text>1,2-didecanoylglycerol + H2O = decanoylglycerol + decanoate + H(+)</text>
        <dbReference type="Rhea" id="RHEA:48596"/>
        <dbReference type="ChEBI" id="CHEBI:11152"/>
        <dbReference type="ChEBI" id="CHEBI:15377"/>
        <dbReference type="ChEBI" id="CHEBI:15378"/>
        <dbReference type="ChEBI" id="CHEBI:27689"/>
        <dbReference type="ChEBI" id="CHEBI:90605"/>
    </reaction>
</comment>
<evidence type="ECO:0000259" key="12">
    <source>
        <dbReference type="Pfam" id="PF00561"/>
    </source>
</evidence>
<dbReference type="Proteomes" id="UP000515160">
    <property type="component" value="Chromosome 2R"/>
</dbReference>
<dbReference type="GO" id="GO:0005739">
    <property type="term" value="C:mitochondrion"/>
    <property type="evidence" value="ECO:0007669"/>
    <property type="project" value="TreeGrafter"/>
</dbReference>
<name>A0A6P8XNF5_DROAB</name>
<dbReference type="Gene3D" id="3.40.50.1820">
    <property type="entry name" value="alpha/beta hydrolase"/>
    <property type="match status" value="1"/>
</dbReference>
<comment type="catalytic activity">
    <reaction evidence="5">
        <text>a 1,2-diacyl-sn-glycerol + H2O = a 2-acylglycerol + a fatty acid + H(+)</text>
        <dbReference type="Rhea" id="RHEA:33275"/>
        <dbReference type="ChEBI" id="CHEBI:15377"/>
        <dbReference type="ChEBI" id="CHEBI:15378"/>
        <dbReference type="ChEBI" id="CHEBI:17389"/>
        <dbReference type="ChEBI" id="CHEBI:17815"/>
        <dbReference type="ChEBI" id="CHEBI:28868"/>
        <dbReference type="EC" id="3.1.1.116"/>
    </reaction>
</comment>
<evidence type="ECO:0000256" key="6">
    <source>
        <dbReference type="ARBA" id="ARBA00043742"/>
    </source>
</evidence>
<sequence>MVLKHFTRNLVALRFTVLGRSYSSGDQSIQTVKMDYAVYKLPHSQLKQPPILLMHGLSASRTNWRRVSRKIAKRGSRPVIAVDARNHGKSAHSPQHTPKHLAADAAAFIKSHKLNRIVALGHSMGGRALMTLALTQPEMVERAIFVDITPGRLPDEILNMSNIFKTMIEVVETIPKKFTLSEGRKFIVPSFIKLVKNDLDLILVIHNLRKTESGDFDWRSNPQAILNGWQETMIDYEKTLSGLGPYQGETLLIAALKTKFVTSDNVKIMNRYFPNLRVEYLDSEHKVHMEQPEKFVNLVVDFTKS</sequence>
<dbReference type="PANTHER" id="PTHR46118:SF4">
    <property type="entry name" value="PROTEIN ABHD11"/>
    <property type="match status" value="1"/>
</dbReference>
<gene>
    <name evidence="14" type="primary">LOC117577222</name>
</gene>
<comment type="catalytic activity">
    <reaction evidence="11">
        <text>1-octadecanoyl-2-(5Z,8Z,11Z,14Z-eicosatetraenoyl)-sn-glycerol + H2O = 2-(5Z,8Z,11Z,14Z-eicosatetraenoyl)-glycerol + octadecanoate + H(+)</text>
        <dbReference type="Rhea" id="RHEA:38507"/>
        <dbReference type="ChEBI" id="CHEBI:15377"/>
        <dbReference type="ChEBI" id="CHEBI:15378"/>
        <dbReference type="ChEBI" id="CHEBI:25629"/>
        <dbReference type="ChEBI" id="CHEBI:52392"/>
        <dbReference type="ChEBI" id="CHEBI:75728"/>
    </reaction>
</comment>
<dbReference type="GO" id="GO:0052689">
    <property type="term" value="F:carboxylic ester hydrolase activity"/>
    <property type="evidence" value="ECO:0007669"/>
    <property type="project" value="TreeGrafter"/>
</dbReference>
<dbReference type="InterPro" id="IPR029058">
    <property type="entry name" value="AB_hydrolase_fold"/>
</dbReference>
<dbReference type="RefSeq" id="XP_034118106.2">
    <property type="nucleotide sequence ID" value="XM_034262215.2"/>
</dbReference>
<dbReference type="InterPro" id="IPR000073">
    <property type="entry name" value="AB_hydrolase_1"/>
</dbReference>
<feature type="domain" description="AB hydrolase-1" evidence="12">
    <location>
        <begin position="49"/>
        <end position="292"/>
    </location>
</feature>
<dbReference type="EC" id="3.1.1.116" evidence="3"/>
<dbReference type="SUPFAM" id="SSF53474">
    <property type="entry name" value="alpha/beta-Hydrolases"/>
    <property type="match status" value="1"/>
</dbReference>
<dbReference type="AlphaFoldDB" id="A0A6P8XNF5"/>
<organism evidence="13 14">
    <name type="scientific">Drosophila albomicans</name>
    <name type="common">Fruit fly</name>
    <dbReference type="NCBI Taxonomy" id="7291"/>
    <lineage>
        <taxon>Eukaryota</taxon>
        <taxon>Metazoa</taxon>
        <taxon>Ecdysozoa</taxon>
        <taxon>Arthropoda</taxon>
        <taxon>Hexapoda</taxon>
        <taxon>Insecta</taxon>
        <taxon>Pterygota</taxon>
        <taxon>Neoptera</taxon>
        <taxon>Endopterygota</taxon>
        <taxon>Diptera</taxon>
        <taxon>Brachycera</taxon>
        <taxon>Muscomorpha</taxon>
        <taxon>Ephydroidea</taxon>
        <taxon>Drosophilidae</taxon>
        <taxon>Drosophila</taxon>
    </lineage>
</organism>
<keyword evidence="13" id="KW-1185">Reference proteome</keyword>
<evidence type="ECO:0000313" key="14">
    <source>
        <dbReference type="RefSeq" id="XP_034118106.2"/>
    </source>
</evidence>
<keyword evidence="2" id="KW-0378">Hydrolase</keyword>
<evidence type="ECO:0000256" key="5">
    <source>
        <dbReference type="ARBA" id="ARBA00043667"/>
    </source>
</evidence>
<dbReference type="OrthoDB" id="8119704at2759"/>
<evidence type="ECO:0000256" key="10">
    <source>
        <dbReference type="ARBA" id="ARBA00048513"/>
    </source>
</evidence>
<evidence type="ECO:0000256" key="4">
    <source>
        <dbReference type="ARBA" id="ARBA00042703"/>
    </source>
</evidence>
<evidence type="ECO:0000256" key="7">
    <source>
        <dbReference type="ARBA" id="ARBA00044064"/>
    </source>
</evidence>
<evidence type="ECO:0000313" key="13">
    <source>
        <dbReference type="Proteomes" id="UP000515160"/>
    </source>
</evidence>
<comment type="catalytic activity">
    <reaction evidence="8">
        <text>1-octadecanoyl-2-(4Z,7Z,10Z,13Z,16Z,19Z-docosahexaenoyl)-sn-glycerol + H2O = 2-(4Z,7Z,10Z,13Z,16Z,19Z-docosahexaenoyl)-glycerol + octadecanoate + H(+)</text>
        <dbReference type="Rhea" id="RHEA:77107"/>
        <dbReference type="ChEBI" id="CHEBI:15377"/>
        <dbReference type="ChEBI" id="CHEBI:15378"/>
        <dbReference type="ChEBI" id="CHEBI:25629"/>
        <dbReference type="ChEBI" id="CHEBI:77129"/>
        <dbReference type="ChEBI" id="CHEBI:186738"/>
    </reaction>
</comment>
<comment type="catalytic activity">
    <reaction evidence="10">
        <text>1-octadecanoyl-2-(9Z-octadecenoyl)-sn-glycerol + H2O = 2-(9Z-octadecenoyl)-glycerol + octadecanoate + H(+)</text>
        <dbReference type="Rhea" id="RHEA:77103"/>
        <dbReference type="ChEBI" id="CHEBI:15377"/>
        <dbReference type="ChEBI" id="CHEBI:15378"/>
        <dbReference type="ChEBI" id="CHEBI:25629"/>
        <dbReference type="ChEBI" id="CHEBI:73990"/>
        <dbReference type="ChEBI" id="CHEBI:75468"/>
    </reaction>
</comment>